<protein>
    <submittedName>
        <fullName evidence="2">Uncharacterized protein</fullName>
    </submittedName>
</protein>
<feature type="region of interest" description="Disordered" evidence="1">
    <location>
        <begin position="486"/>
        <end position="517"/>
    </location>
</feature>
<dbReference type="AlphaFoldDB" id="K1QH75"/>
<name>K1QH75_MAGGI</name>
<sequence length="553" mass="62618">MSFLSCMSSNTVPIEPTKESLHETCIAVFNCRLSKESGRPWVSDVIFLPQGTVLLFDKWNEKFKILGNEFMCTKSIPFKDADAFAVVSDDVIAVMASNTILLYSIKGGKLSDITIKETSFGGKGIALTHYDNYLIFLSENRDVYSSIYIKLYNYSRGGLTCHKSLEIDMKAELSPYIAISEKMKQIFLGNLDNKSVMCFSISGALLWETTLSSWPRGMAFVGDKVLVATFFDHKIHCLSGQGDYLGVVFDSSCGIRYPLALCFHKPTQRLLVQCDHFGDFKVLFNMSSGVNFSRNTVKRIKQSELQLNCTIHKINSSLAESLHEIDHTVRVIEQERTQSKGEFQPYYLRRRHSIEHSIEHSESDSVPSPSSEQRERASSFGSNSVQMNRSPAISATASKESVASEDSVGKRDVSPHRRVSRKGKHQEEHPSSSLSQFYHFSRMKSRRNSLPMSFSLQNSHDFHAPGRDAPGEDGIHCRLRRVEHELAHRKPKSIRQLSATSMTSIDERKENEKQELEKRQQAVAEYVNSVEECTYLRGKNKGMKTLSVEEIFH</sequence>
<evidence type="ECO:0000313" key="2">
    <source>
        <dbReference type="EMBL" id="EKC28170.1"/>
    </source>
</evidence>
<evidence type="ECO:0000256" key="1">
    <source>
        <dbReference type="SAM" id="MobiDB-lite"/>
    </source>
</evidence>
<proteinExistence type="predicted"/>
<dbReference type="InterPro" id="IPR011044">
    <property type="entry name" value="Quino_amine_DH_bsu"/>
</dbReference>
<dbReference type="HOGENOM" id="CLU_492803_0_0_1"/>
<organism evidence="2">
    <name type="scientific">Magallana gigas</name>
    <name type="common">Pacific oyster</name>
    <name type="synonym">Crassostrea gigas</name>
    <dbReference type="NCBI Taxonomy" id="29159"/>
    <lineage>
        <taxon>Eukaryota</taxon>
        <taxon>Metazoa</taxon>
        <taxon>Spiralia</taxon>
        <taxon>Lophotrochozoa</taxon>
        <taxon>Mollusca</taxon>
        <taxon>Bivalvia</taxon>
        <taxon>Autobranchia</taxon>
        <taxon>Pteriomorphia</taxon>
        <taxon>Ostreida</taxon>
        <taxon>Ostreoidea</taxon>
        <taxon>Ostreidae</taxon>
        <taxon>Magallana</taxon>
    </lineage>
</organism>
<feature type="compositionally biased region" description="Polar residues" evidence="1">
    <location>
        <begin position="379"/>
        <end position="401"/>
    </location>
</feature>
<dbReference type="EMBL" id="JH818678">
    <property type="protein sequence ID" value="EKC28170.1"/>
    <property type="molecule type" value="Genomic_DNA"/>
</dbReference>
<gene>
    <name evidence="2" type="ORF">CGI_10014338</name>
</gene>
<accession>K1QH75</accession>
<reference evidence="2" key="1">
    <citation type="journal article" date="2012" name="Nature">
        <title>The oyster genome reveals stress adaptation and complexity of shell formation.</title>
        <authorList>
            <person name="Zhang G."/>
            <person name="Fang X."/>
            <person name="Guo X."/>
            <person name="Li L."/>
            <person name="Luo R."/>
            <person name="Xu F."/>
            <person name="Yang P."/>
            <person name="Zhang L."/>
            <person name="Wang X."/>
            <person name="Qi H."/>
            <person name="Xiong Z."/>
            <person name="Que H."/>
            <person name="Xie Y."/>
            <person name="Holland P.W."/>
            <person name="Paps J."/>
            <person name="Zhu Y."/>
            <person name="Wu F."/>
            <person name="Chen Y."/>
            <person name="Wang J."/>
            <person name="Peng C."/>
            <person name="Meng J."/>
            <person name="Yang L."/>
            <person name="Liu J."/>
            <person name="Wen B."/>
            <person name="Zhang N."/>
            <person name="Huang Z."/>
            <person name="Zhu Q."/>
            <person name="Feng Y."/>
            <person name="Mount A."/>
            <person name="Hedgecock D."/>
            <person name="Xu Z."/>
            <person name="Liu Y."/>
            <person name="Domazet-Loso T."/>
            <person name="Du Y."/>
            <person name="Sun X."/>
            <person name="Zhang S."/>
            <person name="Liu B."/>
            <person name="Cheng P."/>
            <person name="Jiang X."/>
            <person name="Li J."/>
            <person name="Fan D."/>
            <person name="Wang W."/>
            <person name="Fu W."/>
            <person name="Wang T."/>
            <person name="Wang B."/>
            <person name="Zhang J."/>
            <person name="Peng Z."/>
            <person name="Li Y."/>
            <person name="Li N."/>
            <person name="Wang J."/>
            <person name="Chen M."/>
            <person name="He Y."/>
            <person name="Tan F."/>
            <person name="Song X."/>
            <person name="Zheng Q."/>
            <person name="Huang R."/>
            <person name="Yang H."/>
            <person name="Du X."/>
            <person name="Chen L."/>
            <person name="Yang M."/>
            <person name="Gaffney P.M."/>
            <person name="Wang S."/>
            <person name="Luo L."/>
            <person name="She Z."/>
            <person name="Ming Y."/>
            <person name="Huang W."/>
            <person name="Zhang S."/>
            <person name="Huang B."/>
            <person name="Zhang Y."/>
            <person name="Qu T."/>
            <person name="Ni P."/>
            <person name="Miao G."/>
            <person name="Wang J."/>
            <person name="Wang Q."/>
            <person name="Steinberg C.E."/>
            <person name="Wang H."/>
            <person name="Li N."/>
            <person name="Qian L."/>
            <person name="Zhang G."/>
            <person name="Li Y."/>
            <person name="Yang H."/>
            <person name="Liu X."/>
            <person name="Wang J."/>
            <person name="Yin Y."/>
            <person name="Wang J."/>
        </authorList>
    </citation>
    <scope>NUCLEOTIDE SEQUENCE [LARGE SCALE GENOMIC DNA]</scope>
    <source>
        <strain evidence="2">05x7-T-G4-1.051#20</strain>
    </source>
</reference>
<feature type="region of interest" description="Disordered" evidence="1">
    <location>
        <begin position="357"/>
        <end position="438"/>
    </location>
</feature>
<feature type="compositionally biased region" description="Basic and acidic residues" evidence="1">
    <location>
        <begin position="505"/>
        <end position="517"/>
    </location>
</feature>
<dbReference type="InParanoid" id="K1QH75"/>
<dbReference type="SUPFAM" id="SSF50969">
    <property type="entry name" value="YVTN repeat-like/Quinoprotein amine dehydrogenase"/>
    <property type="match status" value="1"/>
</dbReference>
<feature type="compositionally biased region" description="Polar residues" evidence="1">
    <location>
        <begin position="495"/>
        <end position="504"/>
    </location>
</feature>